<keyword evidence="7 9" id="KW-0378">Hydrolase</keyword>
<proteinExistence type="inferred from homology"/>
<dbReference type="CDD" id="cd10027">
    <property type="entry name" value="UDG-F1-like"/>
    <property type="match status" value="1"/>
</dbReference>
<comment type="catalytic activity">
    <reaction evidence="1 9 11">
        <text>Hydrolyzes single-stranded DNA or mismatched double-stranded DNA and polynucleotides, releasing free uracil.</text>
        <dbReference type="EC" id="3.2.2.27"/>
    </reaction>
</comment>
<comment type="caution">
    <text evidence="13">The sequence shown here is derived from an EMBL/GenBank/DDBJ whole genome shotgun (WGS) entry which is preliminary data.</text>
</comment>
<keyword evidence="8 9" id="KW-0234">DNA repair</keyword>
<evidence type="ECO:0000313" key="14">
    <source>
        <dbReference type="Proteomes" id="UP000267798"/>
    </source>
</evidence>
<reference evidence="13 14" key="1">
    <citation type="submission" date="2018-09" db="EMBL/GenBank/DDBJ databases">
        <title>Paenibacillus aracenensis nov. sp. isolated from a cave in southern Spain.</title>
        <authorList>
            <person name="Jurado V."/>
            <person name="Gutierrez-Patricio S."/>
            <person name="Gonzalez-Pimentel J.L."/>
            <person name="Miller A.Z."/>
            <person name="Laiz L."/>
            <person name="Saiz-Jimenez C."/>
        </authorList>
    </citation>
    <scope>NUCLEOTIDE SEQUENCE [LARGE SCALE GENOMIC DNA]</scope>
    <source>
        <strain evidence="13 14">JCM 19203</strain>
    </source>
</reference>
<comment type="similarity">
    <text evidence="3 9 11">Belongs to the uracil-DNA glycosylase (UDG) superfamily. UNG family.</text>
</comment>
<dbReference type="SMART" id="SM00986">
    <property type="entry name" value="UDG"/>
    <property type="match status" value="1"/>
</dbReference>
<organism evidence="13 14">
    <name type="scientific">Paenibacillus pinisoli</name>
    <dbReference type="NCBI Taxonomy" id="1276110"/>
    <lineage>
        <taxon>Bacteria</taxon>
        <taxon>Bacillati</taxon>
        <taxon>Bacillota</taxon>
        <taxon>Bacilli</taxon>
        <taxon>Bacillales</taxon>
        <taxon>Paenibacillaceae</taxon>
        <taxon>Paenibacillus</taxon>
    </lineage>
</organism>
<evidence type="ECO:0000256" key="10">
    <source>
        <dbReference type="PROSITE-ProRule" id="PRU10072"/>
    </source>
</evidence>
<evidence type="ECO:0000256" key="3">
    <source>
        <dbReference type="ARBA" id="ARBA00008184"/>
    </source>
</evidence>
<feature type="active site" description="Proton acceptor" evidence="9 10">
    <location>
        <position position="64"/>
    </location>
</feature>
<evidence type="ECO:0000256" key="1">
    <source>
        <dbReference type="ARBA" id="ARBA00001400"/>
    </source>
</evidence>
<evidence type="ECO:0000313" key="13">
    <source>
        <dbReference type="EMBL" id="RJX41813.1"/>
    </source>
</evidence>
<dbReference type="Proteomes" id="UP000267798">
    <property type="component" value="Unassembled WGS sequence"/>
</dbReference>
<dbReference type="SMART" id="SM00987">
    <property type="entry name" value="UreE_C"/>
    <property type="match status" value="1"/>
</dbReference>
<dbReference type="NCBIfam" id="NF003592">
    <property type="entry name" value="PRK05254.1-5"/>
    <property type="match status" value="1"/>
</dbReference>
<protein>
    <recommendedName>
        <fullName evidence="5 9">Uracil-DNA glycosylase</fullName>
        <shortName evidence="9">UDG</shortName>
        <ecNumber evidence="4 9">3.2.2.27</ecNumber>
    </recommendedName>
</protein>
<dbReference type="NCBIfam" id="NF003589">
    <property type="entry name" value="PRK05254.1-2"/>
    <property type="match status" value="1"/>
</dbReference>
<dbReference type="PANTHER" id="PTHR11264:SF0">
    <property type="entry name" value="URACIL-DNA GLYCOSYLASE"/>
    <property type="match status" value="1"/>
</dbReference>
<dbReference type="GO" id="GO:0097510">
    <property type="term" value="P:base-excision repair, AP site formation via deaminated base removal"/>
    <property type="evidence" value="ECO:0007669"/>
    <property type="project" value="TreeGrafter"/>
</dbReference>
<comment type="subcellular location">
    <subcellularLocation>
        <location evidence="9">Cytoplasm</location>
    </subcellularLocation>
</comment>
<name>A0A3A6Q353_9BACL</name>
<evidence type="ECO:0000256" key="9">
    <source>
        <dbReference type="HAMAP-Rule" id="MF_00148"/>
    </source>
</evidence>
<dbReference type="EMBL" id="QXQB01000001">
    <property type="protein sequence ID" value="RJX41813.1"/>
    <property type="molecule type" value="Genomic_DNA"/>
</dbReference>
<keyword evidence="9" id="KW-0963">Cytoplasm</keyword>
<dbReference type="FunFam" id="3.40.470.10:FF:000001">
    <property type="entry name" value="Uracil-DNA glycosylase"/>
    <property type="match status" value="1"/>
</dbReference>
<dbReference type="InterPro" id="IPR036895">
    <property type="entry name" value="Uracil-DNA_glycosylase-like_sf"/>
</dbReference>
<keyword evidence="13" id="KW-0326">Glycosidase</keyword>
<dbReference type="SUPFAM" id="SSF52141">
    <property type="entry name" value="Uracil-DNA glycosylase-like"/>
    <property type="match status" value="1"/>
</dbReference>
<evidence type="ECO:0000256" key="5">
    <source>
        <dbReference type="ARBA" id="ARBA00018429"/>
    </source>
</evidence>
<dbReference type="AlphaFoldDB" id="A0A3A6Q353"/>
<dbReference type="PROSITE" id="PS00130">
    <property type="entry name" value="U_DNA_GLYCOSYLASE"/>
    <property type="match status" value="1"/>
</dbReference>
<feature type="domain" description="Uracil-DNA glycosylase-like" evidence="12">
    <location>
        <begin position="49"/>
        <end position="209"/>
    </location>
</feature>
<dbReference type="NCBIfam" id="TIGR00628">
    <property type="entry name" value="ung"/>
    <property type="match status" value="1"/>
</dbReference>
<dbReference type="NCBIfam" id="NF003588">
    <property type="entry name" value="PRK05254.1-1"/>
    <property type="match status" value="1"/>
</dbReference>
<dbReference type="Pfam" id="PF03167">
    <property type="entry name" value="UDG"/>
    <property type="match status" value="1"/>
</dbReference>
<evidence type="ECO:0000256" key="7">
    <source>
        <dbReference type="ARBA" id="ARBA00022801"/>
    </source>
</evidence>
<dbReference type="EC" id="3.2.2.27" evidence="4 9"/>
<dbReference type="InterPro" id="IPR002043">
    <property type="entry name" value="UDG_fam1"/>
</dbReference>
<evidence type="ECO:0000256" key="4">
    <source>
        <dbReference type="ARBA" id="ARBA00012030"/>
    </source>
</evidence>
<keyword evidence="14" id="KW-1185">Reference proteome</keyword>
<dbReference type="OrthoDB" id="9804372at2"/>
<evidence type="ECO:0000259" key="12">
    <source>
        <dbReference type="SMART" id="SM00986"/>
    </source>
</evidence>
<dbReference type="NCBIfam" id="NF003591">
    <property type="entry name" value="PRK05254.1-4"/>
    <property type="match status" value="1"/>
</dbReference>
<sequence>MRLPDNDWRGHLSDELSKPYMQKLLETIEAQYQAEAIYPPREHLFAALEFTPLANTKVVILGQDPYHGPGQAHGLSFSVQKGVKLPPSLRNIYKELAEDVGCEIPAHGNLESWARQGVLLLNTVLTVQDGKPASHQKLGWETFTDKIIELLNQREQPTVFVLWGKHAQDKAKSIDKDKHGIIASVHPSPLAARNGFFGSKPFSRANELLAGWGAQQIDWQIPNE</sequence>
<evidence type="ECO:0000256" key="11">
    <source>
        <dbReference type="RuleBase" id="RU003780"/>
    </source>
</evidence>
<dbReference type="Gene3D" id="3.40.470.10">
    <property type="entry name" value="Uracil-DNA glycosylase-like domain"/>
    <property type="match status" value="1"/>
</dbReference>
<dbReference type="InterPro" id="IPR005122">
    <property type="entry name" value="Uracil-DNA_glycosylase-like"/>
</dbReference>
<dbReference type="HAMAP" id="MF_00148">
    <property type="entry name" value="UDG"/>
    <property type="match status" value="1"/>
</dbReference>
<evidence type="ECO:0000256" key="6">
    <source>
        <dbReference type="ARBA" id="ARBA00022763"/>
    </source>
</evidence>
<dbReference type="PANTHER" id="PTHR11264">
    <property type="entry name" value="URACIL-DNA GLYCOSYLASE"/>
    <property type="match status" value="1"/>
</dbReference>
<accession>A0A3A6Q353</accession>
<keyword evidence="6 9" id="KW-0227">DNA damage</keyword>
<dbReference type="GO" id="GO:0004844">
    <property type="term" value="F:uracil DNA N-glycosylase activity"/>
    <property type="evidence" value="ECO:0007669"/>
    <property type="project" value="UniProtKB-UniRule"/>
</dbReference>
<dbReference type="InterPro" id="IPR018085">
    <property type="entry name" value="Ura-DNA_Glyclase_AS"/>
</dbReference>
<comment type="function">
    <text evidence="2 9 11">Excises uracil residues from the DNA which can arise as a result of misincorporation of dUMP residues by DNA polymerase or due to deamination of cytosine.</text>
</comment>
<dbReference type="GO" id="GO:0005737">
    <property type="term" value="C:cytoplasm"/>
    <property type="evidence" value="ECO:0007669"/>
    <property type="project" value="UniProtKB-SubCell"/>
</dbReference>
<evidence type="ECO:0000256" key="8">
    <source>
        <dbReference type="ARBA" id="ARBA00023204"/>
    </source>
</evidence>
<evidence type="ECO:0000256" key="2">
    <source>
        <dbReference type="ARBA" id="ARBA00002631"/>
    </source>
</evidence>
<gene>
    <name evidence="9" type="primary">ung</name>
    <name evidence="13" type="ORF">D3P09_03560</name>
</gene>